<dbReference type="STRING" id="4829.A0A168L1T4"/>
<dbReference type="InterPro" id="IPR002110">
    <property type="entry name" value="Ankyrin_rpt"/>
</dbReference>
<dbReference type="SMART" id="SM00248">
    <property type="entry name" value="ANK"/>
    <property type="match status" value="1"/>
</dbReference>
<dbReference type="Pfam" id="PF12796">
    <property type="entry name" value="Ank_2"/>
    <property type="match status" value="1"/>
</dbReference>
<keyword evidence="1" id="KW-0040">ANK repeat</keyword>
<dbReference type="InterPro" id="IPR036770">
    <property type="entry name" value="Ankyrin_rpt-contain_sf"/>
</dbReference>
<evidence type="ECO:0000313" key="4">
    <source>
        <dbReference type="Proteomes" id="UP000078561"/>
    </source>
</evidence>
<dbReference type="OMA" id="QNAMNGW"/>
<dbReference type="PROSITE" id="PS50297">
    <property type="entry name" value="ANK_REP_REGION"/>
    <property type="match status" value="1"/>
</dbReference>
<organism evidence="3">
    <name type="scientific">Absidia glauca</name>
    <name type="common">Pin mould</name>
    <dbReference type="NCBI Taxonomy" id="4829"/>
    <lineage>
        <taxon>Eukaryota</taxon>
        <taxon>Fungi</taxon>
        <taxon>Fungi incertae sedis</taxon>
        <taxon>Mucoromycota</taxon>
        <taxon>Mucoromycotina</taxon>
        <taxon>Mucoromycetes</taxon>
        <taxon>Mucorales</taxon>
        <taxon>Cunninghamellaceae</taxon>
        <taxon>Absidia</taxon>
    </lineage>
</organism>
<accession>A0A168L1T4</accession>
<dbReference type="PANTHER" id="PTHR24192">
    <property type="entry name" value="ANKYRIN REPEAT DOMAIN 40"/>
    <property type="match status" value="1"/>
</dbReference>
<dbReference type="Gene3D" id="1.25.40.20">
    <property type="entry name" value="Ankyrin repeat-containing domain"/>
    <property type="match status" value="1"/>
</dbReference>
<dbReference type="EMBL" id="LT550481">
    <property type="protein sequence ID" value="SAL95876.1"/>
    <property type="molecule type" value="Genomic_DNA"/>
</dbReference>
<dbReference type="PANTHER" id="PTHR24192:SF3">
    <property type="entry name" value="ANKYRIN REPEAT DOMAIN 40"/>
    <property type="match status" value="1"/>
</dbReference>
<feature type="compositionally biased region" description="Polar residues" evidence="2">
    <location>
        <begin position="171"/>
        <end position="180"/>
    </location>
</feature>
<protein>
    <submittedName>
        <fullName evidence="3">Uncharacterized protein</fullName>
    </submittedName>
</protein>
<dbReference type="Proteomes" id="UP000078561">
    <property type="component" value="Unassembled WGS sequence"/>
</dbReference>
<evidence type="ECO:0000313" key="3">
    <source>
        <dbReference type="EMBL" id="SAL95876.1"/>
    </source>
</evidence>
<dbReference type="InParanoid" id="A0A168L1T4"/>
<name>A0A168L1T4_ABSGL</name>
<gene>
    <name evidence="3" type="primary">ABSGL_01217.1 scaffold 1223</name>
</gene>
<feature type="region of interest" description="Disordered" evidence="2">
    <location>
        <begin position="146"/>
        <end position="180"/>
    </location>
</feature>
<sequence>MISDEREEMLRQVCALGNTKAVQHFIYAGVKVNSQNKMNGWTGLHWASHRGQEDVVRLLLSNGADVTIKTNKGQTALDLCSNDKYPTIQSILEAQHVERTTAGPEPAMSIVPAYMKEPDLEKSWLLPDEFSENKVERVIRQETAKDMLAKGEQTSPEDVPSATAKQEKVAPTNSNDSTGKTTFKRFARTKSDESILGSVYLKNEDMTSIVNQLKEELDDLPSAFTLARHNGKVCIPINSKQMAKRLLDIFRGGDDDNVLVVVPSSS</sequence>
<keyword evidence="4" id="KW-1185">Reference proteome</keyword>
<proteinExistence type="predicted"/>
<evidence type="ECO:0000256" key="2">
    <source>
        <dbReference type="SAM" id="MobiDB-lite"/>
    </source>
</evidence>
<feature type="repeat" description="ANK" evidence="1">
    <location>
        <begin position="39"/>
        <end position="71"/>
    </location>
</feature>
<dbReference type="PROSITE" id="PS50088">
    <property type="entry name" value="ANK_REPEAT"/>
    <property type="match status" value="1"/>
</dbReference>
<evidence type="ECO:0000256" key="1">
    <source>
        <dbReference type="PROSITE-ProRule" id="PRU00023"/>
    </source>
</evidence>
<dbReference type="InterPro" id="IPR039195">
    <property type="entry name" value="ANKRD40"/>
</dbReference>
<reference evidence="3" key="1">
    <citation type="submission" date="2016-04" db="EMBL/GenBank/DDBJ databases">
        <authorList>
            <person name="Evans L.H."/>
            <person name="Alamgir A."/>
            <person name="Owens N."/>
            <person name="Weber N.D."/>
            <person name="Virtaneva K."/>
            <person name="Barbian K."/>
            <person name="Babar A."/>
            <person name="Rosenke K."/>
        </authorList>
    </citation>
    <scope>NUCLEOTIDE SEQUENCE [LARGE SCALE GENOMIC DNA]</scope>
    <source>
        <strain evidence="3">CBS 101.48</strain>
    </source>
</reference>
<dbReference type="SUPFAM" id="SSF48403">
    <property type="entry name" value="Ankyrin repeat"/>
    <property type="match status" value="1"/>
</dbReference>
<dbReference type="OrthoDB" id="539213at2759"/>
<dbReference type="AlphaFoldDB" id="A0A168L1T4"/>